<accession>A0A4R7K693</accession>
<comment type="caution">
    <text evidence="1">The sequence shown here is derived from an EMBL/GenBank/DDBJ whole genome shotgun (WGS) entry which is preliminary data.</text>
</comment>
<dbReference type="EMBL" id="SOAY01000010">
    <property type="protein sequence ID" value="TDT46319.1"/>
    <property type="molecule type" value="Genomic_DNA"/>
</dbReference>
<evidence type="ECO:0000313" key="2">
    <source>
        <dbReference type="Proteomes" id="UP000294749"/>
    </source>
</evidence>
<dbReference type="RefSeq" id="WP_133685808.1">
    <property type="nucleotide sequence ID" value="NZ_SOAY01000010.1"/>
</dbReference>
<reference evidence="1 2" key="1">
    <citation type="submission" date="2019-03" db="EMBL/GenBank/DDBJ databases">
        <title>Genomic Encyclopedia of Archaeal and Bacterial Type Strains, Phase II (KMG-II): from individual species to whole genera.</title>
        <authorList>
            <person name="Goeker M."/>
        </authorList>
    </citation>
    <scope>NUCLEOTIDE SEQUENCE [LARGE SCALE GENOMIC DNA]</scope>
    <source>
        <strain evidence="1 2">DSM 25233</strain>
    </source>
</reference>
<evidence type="ECO:0000313" key="1">
    <source>
        <dbReference type="EMBL" id="TDT46319.1"/>
    </source>
</evidence>
<organism evidence="1 2">
    <name type="scientific">Maribacter spongiicola</name>
    <dbReference type="NCBI Taxonomy" id="1206753"/>
    <lineage>
        <taxon>Bacteria</taxon>
        <taxon>Pseudomonadati</taxon>
        <taxon>Bacteroidota</taxon>
        <taxon>Flavobacteriia</taxon>
        <taxon>Flavobacteriales</taxon>
        <taxon>Flavobacteriaceae</taxon>
        <taxon>Maribacter</taxon>
    </lineage>
</organism>
<name>A0A4R7K693_9FLAO</name>
<dbReference type="AlphaFoldDB" id="A0A4R7K693"/>
<keyword evidence="2" id="KW-1185">Reference proteome</keyword>
<protein>
    <submittedName>
        <fullName evidence="1">Uncharacterized protein</fullName>
    </submittedName>
</protein>
<proteinExistence type="predicted"/>
<gene>
    <name evidence="1" type="ORF">CLV90_0367</name>
</gene>
<dbReference type="OrthoDB" id="1179870at2"/>
<sequence>MRETIVLLLILIQGQVTSDVILKKELIGTWQIEKVHITRPSVCIPNDINQIIGSTFTFTDEYLRYVTSNNKWFLVDNDGQLY</sequence>
<dbReference type="Proteomes" id="UP000294749">
    <property type="component" value="Unassembled WGS sequence"/>
</dbReference>